<dbReference type="AlphaFoldDB" id="A0A6C0BU10"/>
<reference evidence="1" key="1">
    <citation type="journal article" date="2020" name="Nature">
        <title>Giant virus diversity and host interactions through global metagenomics.</title>
        <authorList>
            <person name="Schulz F."/>
            <person name="Roux S."/>
            <person name="Paez-Espino D."/>
            <person name="Jungbluth S."/>
            <person name="Walsh D.A."/>
            <person name="Denef V.J."/>
            <person name="McMahon K.D."/>
            <person name="Konstantinidis K.T."/>
            <person name="Eloe-Fadrosh E.A."/>
            <person name="Kyrpides N.C."/>
            <person name="Woyke T."/>
        </authorList>
    </citation>
    <scope>NUCLEOTIDE SEQUENCE</scope>
    <source>
        <strain evidence="1">GVMAG-M-3300018428-16</strain>
    </source>
</reference>
<accession>A0A6C0BU10</accession>
<sequence>MPHIENDCNEPSYILTNNGMRKIFTSYENKYGNNQLKFKDIYEAEKYFKKEYGCYDTYYGSRSTIYNGPLIEFHSTVKDTKYDCVSLEDEYNIEYVHNKNSVNLIFPNEQIRISGSKSFMNKFPFVKALIEGDFNRDNFIKYSYLDDNYSENNEKEINGSTTIIVDNELESILLDKPSTIRQKKWETAKYWKIEDVVIENLGELIHQYQNEKYYNTKFTCNYT</sequence>
<evidence type="ECO:0000313" key="1">
    <source>
        <dbReference type="EMBL" id="QHS94898.1"/>
    </source>
</evidence>
<dbReference type="EMBL" id="MN739235">
    <property type="protein sequence ID" value="QHS94898.1"/>
    <property type="molecule type" value="Genomic_DNA"/>
</dbReference>
<name>A0A6C0BU10_9ZZZZ</name>
<organism evidence="1">
    <name type="scientific">viral metagenome</name>
    <dbReference type="NCBI Taxonomy" id="1070528"/>
    <lineage>
        <taxon>unclassified sequences</taxon>
        <taxon>metagenomes</taxon>
        <taxon>organismal metagenomes</taxon>
    </lineage>
</organism>
<proteinExistence type="predicted"/>
<protein>
    <submittedName>
        <fullName evidence="1">Uncharacterized protein</fullName>
    </submittedName>
</protein>